<dbReference type="GO" id="GO:0016836">
    <property type="term" value="F:hydro-lyase activity"/>
    <property type="evidence" value="ECO:0007669"/>
    <property type="project" value="UniProtKB-ARBA"/>
</dbReference>
<dbReference type="GO" id="GO:0046872">
    <property type="term" value="F:metal ion binding"/>
    <property type="evidence" value="ECO:0007669"/>
    <property type="project" value="UniProtKB-KW"/>
</dbReference>
<sequence length="376" mass="40998">MAGVKELLATFAEVAQNPSAQADAYIAQGRRIIGVGPYYVPEELVDAGGGVPFGVWGMVGPAVEAKKYFPPFYCSICQMTLEMGLTGKLDRLSGMMITGLCDNLRPFSQNWSAGVGSKIPMIFVSQPQNRFIPAGRDYAVDSYTEVKRGVEECLGTILDDEAITASIKLYNEWRAAMRAFVKLAGQHPSEVSVIDRAQVINAGYYLRKADHLPLVKQLNAALAALPSSLEGYHPVVLSGIYEDIPAIGEILQENKYAIVADDLAKESRAFAMQVPEEGDPIEALADGWCALRNDSVLYDPHKDHCRSVPALAKESGARGVVLLLAKFCDPEEYDEPITKRECMEAGVPIVAIEIDQSTETYGQARTQLETFVELIG</sequence>
<comment type="similarity">
    <text evidence="1">Belongs to the FldB/FldC dehydratase alpha/beta subunit family.</text>
</comment>
<evidence type="ECO:0000256" key="1">
    <source>
        <dbReference type="ARBA" id="ARBA00005806"/>
    </source>
</evidence>
<dbReference type="Pfam" id="PF06050">
    <property type="entry name" value="HGD-D"/>
    <property type="match status" value="1"/>
</dbReference>
<dbReference type="Proteomes" id="UP000236197">
    <property type="component" value="Unassembled WGS sequence"/>
</dbReference>
<dbReference type="RefSeq" id="WP_103265000.1">
    <property type="nucleotide sequence ID" value="NZ_CABMLE010000006.1"/>
</dbReference>
<dbReference type="EMBL" id="PPEK01000006">
    <property type="protein sequence ID" value="PNV67715.1"/>
    <property type="molecule type" value="Genomic_DNA"/>
</dbReference>
<evidence type="ECO:0000256" key="2">
    <source>
        <dbReference type="ARBA" id="ARBA00022723"/>
    </source>
</evidence>
<dbReference type="Gene3D" id="1.20.1270.370">
    <property type="match status" value="1"/>
</dbReference>
<name>A0A2K2UBK5_9ACTN</name>
<evidence type="ECO:0000256" key="3">
    <source>
        <dbReference type="ARBA" id="ARBA00023004"/>
    </source>
</evidence>
<evidence type="ECO:0000313" key="5">
    <source>
        <dbReference type="EMBL" id="PNV67715.1"/>
    </source>
</evidence>
<keyword evidence="3" id="KW-0408">Iron</keyword>
<evidence type="ECO:0000256" key="4">
    <source>
        <dbReference type="ARBA" id="ARBA00023014"/>
    </source>
</evidence>
<dbReference type="Gene3D" id="3.40.50.11890">
    <property type="match status" value="1"/>
</dbReference>
<dbReference type="GO" id="GO:0051536">
    <property type="term" value="F:iron-sulfur cluster binding"/>
    <property type="evidence" value="ECO:0007669"/>
    <property type="project" value="UniProtKB-KW"/>
</dbReference>
<keyword evidence="6" id="KW-1185">Reference proteome</keyword>
<dbReference type="OrthoDB" id="355459at2"/>
<evidence type="ECO:0000313" key="6">
    <source>
        <dbReference type="Proteomes" id="UP000236197"/>
    </source>
</evidence>
<keyword evidence="2" id="KW-0479">Metal-binding</keyword>
<accession>A0A2K2UBK5</accession>
<protein>
    <submittedName>
        <fullName evidence="5">2-hydroxyacyl-CoA dehydratase</fullName>
    </submittedName>
</protein>
<gene>
    <name evidence="5" type="ORF">C2L71_06660</name>
</gene>
<comment type="caution">
    <text evidence="5">The sequence shown here is derived from an EMBL/GenBank/DDBJ whole genome shotgun (WGS) entry which is preliminary data.</text>
</comment>
<proteinExistence type="inferred from homology"/>
<dbReference type="AlphaFoldDB" id="A0A2K2UBK5"/>
<dbReference type="PANTHER" id="PTHR30548:SF5">
    <property type="entry name" value="SUBUNIT OF OXYGEN-SENSITIVE 2-HYDROXYISOCAPROYL-COA DEHYDRATASE"/>
    <property type="match status" value="1"/>
</dbReference>
<dbReference type="PANTHER" id="PTHR30548">
    <property type="entry name" value="2-HYDROXYGLUTARYL-COA DEHYDRATASE, D-COMPONENT-RELATED"/>
    <property type="match status" value="1"/>
</dbReference>
<reference evidence="6" key="1">
    <citation type="submission" date="2018-01" db="EMBL/GenBank/DDBJ databases">
        <title>Rubneribacter badeniensis gen. nov., sp. nov., and Colonibacter rubneri, gen. nov., sp. nov., WGS of new members of the Eggerthellaceae.</title>
        <authorList>
            <person name="Danylec N."/>
            <person name="Stoll D.A."/>
            <person name="Doetsch A."/>
            <person name="Kulling S.E."/>
            <person name="Huch M."/>
        </authorList>
    </citation>
    <scope>NUCLEOTIDE SEQUENCE [LARGE SCALE GENOMIC DNA]</scope>
    <source>
        <strain evidence="6">ResAG-96</strain>
    </source>
</reference>
<dbReference type="InterPro" id="IPR010327">
    <property type="entry name" value="FldB/FldC_alpha/beta"/>
</dbReference>
<dbReference type="Gene3D" id="3.40.50.11900">
    <property type="match status" value="1"/>
</dbReference>
<organism evidence="5 6">
    <name type="scientific">Enteroscipio rubneri</name>
    <dbReference type="NCBI Taxonomy" id="2070686"/>
    <lineage>
        <taxon>Bacteria</taxon>
        <taxon>Bacillati</taxon>
        <taxon>Actinomycetota</taxon>
        <taxon>Coriobacteriia</taxon>
        <taxon>Eggerthellales</taxon>
        <taxon>Eggerthellaceae</taxon>
        <taxon>Enteroscipio</taxon>
    </lineage>
</organism>
<keyword evidence="4" id="KW-0411">Iron-sulfur</keyword>